<accession>B8ENE6</accession>
<proteinExistence type="predicted"/>
<evidence type="ECO:0000313" key="1">
    <source>
        <dbReference type="EMBL" id="ACK50077.1"/>
    </source>
</evidence>
<dbReference type="AlphaFoldDB" id="B8ENE6"/>
<reference evidence="1 2" key="1">
    <citation type="journal article" date="2010" name="J. Bacteriol.">
        <title>Complete genome sequence of the aerobic facultative methanotroph Methylocella silvestris BL2.</title>
        <authorList>
            <person name="Chen Y."/>
            <person name="Crombie A."/>
            <person name="Rahman M.T."/>
            <person name="Dedysh S.N."/>
            <person name="Liesack W."/>
            <person name="Stott M.B."/>
            <person name="Alam M."/>
            <person name="Theisen A.R."/>
            <person name="Murrell J.C."/>
            <person name="Dunfield P.F."/>
        </authorList>
    </citation>
    <scope>NUCLEOTIDE SEQUENCE [LARGE SCALE GENOMIC DNA]</scope>
    <source>
        <strain evidence="2">DSM 15510 / CIP 108128 / LMG 27833 / NCIMB 13906 / BL2</strain>
    </source>
</reference>
<organism evidence="1 2">
    <name type="scientific">Methylocella silvestris (strain DSM 15510 / CIP 108128 / LMG 27833 / NCIMB 13906 / BL2)</name>
    <dbReference type="NCBI Taxonomy" id="395965"/>
    <lineage>
        <taxon>Bacteria</taxon>
        <taxon>Pseudomonadati</taxon>
        <taxon>Pseudomonadota</taxon>
        <taxon>Alphaproteobacteria</taxon>
        <taxon>Hyphomicrobiales</taxon>
        <taxon>Beijerinckiaceae</taxon>
        <taxon>Methylocella</taxon>
    </lineage>
</organism>
<keyword evidence="2" id="KW-1185">Reference proteome</keyword>
<name>B8ENE6_METSB</name>
<protein>
    <submittedName>
        <fullName evidence="1">Uncharacterized protein</fullName>
    </submittedName>
</protein>
<dbReference type="HOGENOM" id="CLU_1516203_0_0_5"/>
<dbReference type="STRING" id="395965.Msil_1108"/>
<dbReference type="Proteomes" id="UP000002257">
    <property type="component" value="Chromosome"/>
</dbReference>
<gene>
    <name evidence="1" type="ordered locus">Msil_1108</name>
</gene>
<evidence type="ECO:0000313" key="2">
    <source>
        <dbReference type="Proteomes" id="UP000002257"/>
    </source>
</evidence>
<sequence length="177" mass="18903">MIEGSQGRDGLLAVDIVGAPKTLAELSFGKSSTRKKRRGEVLIGLQLIAMAIVLTSTGDARGEEPSASGGGITYEEQLRFTPPAPLRPTASRKGSGFLICWSPPQPLKEHVSAYDPAVVRYRVYALDANHNRIAIGETERACFLDERPAATTVMYAITAIQRSGHESALSADAVVPP</sequence>
<dbReference type="KEGG" id="msl:Msil_1108"/>
<dbReference type="EMBL" id="CP001280">
    <property type="protein sequence ID" value="ACK50077.1"/>
    <property type="molecule type" value="Genomic_DNA"/>
</dbReference>